<evidence type="ECO:0000256" key="11">
    <source>
        <dbReference type="ARBA" id="ARBA00039461"/>
    </source>
</evidence>
<dbReference type="EC" id="2.7.1.217" evidence="10"/>
<dbReference type="Gene3D" id="3.40.50.10840">
    <property type="entry name" value="Putative sugar-binding, N-terminal domain"/>
    <property type="match status" value="1"/>
</dbReference>
<comment type="function">
    <text evidence="9">Catalyzes the ATP-dependent phosphorylation of 3-oxo-tetronate to 3-oxo-tetronate 4-phosphate.</text>
</comment>
<feature type="domain" description="Four-carbon acid sugar kinase N-terminal" evidence="13">
    <location>
        <begin position="14"/>
        <end position="240"/>
    </location>
</feature>
<dbReference type="InterPro" id="IPR050007">
    <property type="entry name" value="OtnK"/>
</dbReference>
<evidence type="ECO:0000256" key="3">
    <source>
        <dbReference type="ARBA" id="ARBA00022741"/>
    </source>
</evidence>
<protein>
    <recommendedName>
        <fullName evidence="11">3-oxo-tetronate kinase</fullName>
        <ecNumber evidence="10">2.7.1.217</ecNumber>
    </recommendedName>
    <alternativeName>
        <fullName evidence="12">3-dehydrotetronate 4-kinase</fullName>
    </alternativeName>
</protein>
<dbReference type="Pfam" id="PF17042">
    <property type="entry name" value="NBD_C"/>
    <property type="match status" value="1"/>
</dbReference>
<evidence type="ECO:0000256" key="12">
    <source>
        <dbReference type="ARBA" id="ARBA00041377"/>
    </source>
</evidence>
<dbReference type="Gene3D" id="3.40.980.20">
    <property type="entry name" value="Four-carbon acid sugar kinase, nucleotide binding domain"/>
    <property type="match status" value="1"/>
</dbReference>
<dbReference type="RefSeq" id="WP_146510087.1">
    <property type="nucleotide sequence ID" value="NZ_SIHI01000002.1"/>
</dbReference>
<evidence type="ECO:0000256" key="7">
    <source>
        <dbReference type="ARBA" id="ARBA00035898"/>
    </source>
</evidence>
<evidence type="ECO:0000256" key="8">
    <source>
        <dbReference type="ARBA" id="ARBA00036346"/>
    </source>
</evidence>
<evidence type="ECO:0000256" key="2">
    <source>
        <dbReference type="ARBA" id="ARBA00022679"/>
    </source>
</evidence>
<dbReference type="AlphaFoldDB" id="A0A5C5WZL8"/>
<keyword evidence="16" id="KW-1185">Reference proteome</keyword>
<dbReference type="NCBIfam" id="NF043035">
    <property type="entry name" value="OxoTetrKin"/>
    <property type="match status" value="1"/>
</dbReference>
<evidence type="ECO:0000256" key="6">
    <source>
        <dbReference type="ARBA" id="ARBA00023277"/>
    </source>
</evidence>
<evidence type="ECO:0000256" key="4">
    <source>
        <dbReference type="ARBA" id="ARBA00022777"/>
    </source>
</evidence>
<dbReference type="InterPro" id="IPR042213">
    <property type="entry name" value="NBD_C_sf"/>
</dbReference>
<dbReference type="EMBL" id="SIHI01000002">
    <property type="protein sequence ID" value="TWT55739.1"/>
    <property type="molecule type" value="Genomic_DNA"/>
</dbReference>
<comment type="catalytic activity">
    <reaction evidence="8">
        <text>3-dehydro-D-erythronate + ATP = 3-dehydro-4-O-phospho-D-erythronate + ADP + H(+)</text>
        <dbReference type="Rhea" id="RHEA:52556"/>
        <dbReference type="ChEBI" id="CHEBI:15378"/>
        <dbReference type="ChEBI" id="CHEBI:30616"/>
        <dbReference type="ChEBI" id="CHEBI:57958"/>
        <dbReference type="ChEBI" id="CHEBI:136593"/>
        <dbReference type="ChEBI" id="CHEBI:456216"/>
        <dbReference type="EC" id="2.7.1.217"/>
    </reaction>
</comment>
<dbReference type="Proteomes" id="UP000317243">
    <property type="component" value="Unassembled WGS sequence"/>
</dbReference>
<keyword evidence="3" id="KW-0547">Nucleotide-binding</keyword>
<evidence type="ECO:0000313" key="16">
    <source>
        <dbReference type="Proteomes" id="UP000317243"/>
    </source>
</evidence>
<evidence type="ECO:0000256" key="5">
    <source>
        <dbReference type="ARBA" id="ARBA00022840"/>
    </source>
</evidence>
<dbReference type="SUPFAM" id="SSF142764">
    <property type="entry name" value="YgbK-like"/>
    <property type="match status" value="1"/>
</dbReference>
<evidence type="ECO:0000313" key="15">
    <source>
        <dbReference type="EMBL" id="TWT55739.1"/>
    </source>
</evidence>
<name>A0A5C5WZL8_9PLAN</name>
<keyword evidence="2" id="KW-0808">Transferase</keyword>
<reference evidence="15 16" key="1">
    <citation type="submission" date="2019-02" db="EMBL/GenBank/DDBJ databases">
        <title>Deep-cultivation of Planctomycetes and their phenomic and genomic characterization uncovers novel biology.</title>
        <authorList>
            <person name="Wiegand S."/>
            <person name="Jogler M."/>
            <person name="Boedeker C."/>
            <person name="Pinto D."/>
            <person name="Vollmers J."/>
            <person name="Rivas-Marin E."/>
            <person name="Kohn T."/>
            <person name="Peeters S.H."/>
            <person name="Heuer A."/>
            <person name="Rast P."/>
            <person name="Oberbeckmann S."/>
            <person name="Bunk B."/>
            <person name="Jeske O."/>
            <person name="Meyerdierks A."/>
            <person name="Storesund J.E."/>
            <person name="Kallscheuer N."/>
            <person name="Luecker S."/>
            <person name="Lage O.M."/>
            <person name="Pohl T."/>
            <person name="Merkel B.J."/>
            <person name="Hornburger P."/>
            <person name="Mueller R.-W."/>
            <person name="Bruemmer F."/>
            <person name="Labrenz M."/>
            <person name="Spormann A.M."/>
            <person name="Op Den Camp H."/>
            <person name="Overmann J."/>
            <person name="Amann R."/>
            <person name="Jetten M.S.M."/>
            <person name="Mascher T."/>
            <person name="Medema M.H."/>
            <person name="Devos D.P."/>
            <person name="Kaster A.-K."/>
            <person name="Ovreas L."/>
            <person name="Rohde M."/>
            <person name="Galperin M.Y."/>
            <person name="Jogler C."/>
        </authorList>
    </citation>
    <scope>NUCLEOTIDE SEQUENCE [LARGE SCALE GENOMIC DNA]</scope>
    <source>
        <strain evidence="15 16">KOR42</strain>
    </source>
</reference>
<dbReference type="GO" id="GO:0005524">
    <property type="term" value="F:ATP binding"/>
    <property type="evidence" value="ECO:0007669"/>
    <property type="project" value="UniProtKB-KW"/>
</dbReference>
<dbReference type="OrthoDB" id="9778478at2"/>
<comment type="caution">
    <text evidence="15">The sequence shown here is derived from an EMBL/GenBank/DDBJ whole genome shotgun (WGS) entry which is preliminary data.</text>
</comment>
<keyword evidence="5" id="KW-0067">ATP-binding</keyword>
<organism evidence="15 16">
    <name type="scientific">Thalassoglobus neptunius</name>
    <dbReference type="NCBI Taxonomy" id="1938619"/>
    <lineage>
        <taxon>Bacteria</taxon>
        <taxon>Pseudomonadati</taxon>
        <taxon>Planctomycetota</taxon>
        <taxon>Planctomycetia</taxon>
        <taxon>Planctomycetales</taxon>
        <taxon>Planctomycetaceae</taxon>
        <taxon>Thalassoglobus</taxon>
    </lineage>
</organism>
<sequence length="434" mass="47043">MTDAHANSERSPVLGCIADDVTGATDLATNLVQGGLQVTQFLGVPSQEALREVSADAVVVALKTRSIPIADAIEESVASLNAMREAGIGRFYFKYCSTFDSTPQGNIGPVAEALMDELNVSQAIFCPAFPANGRTVYQGHLFVYQKLLNESGMENHPLNPMTDSNLIRVLQQQSTRSVGLIDYQTIEAGTDQIREELKRLEQEGIPLVITDSCDEQHLQRLAQVVADAPLITGGSGLGRYLGETYRETGAVTSHERTAVPPEITGRSLVLAGSCSTMTNRQVANMKEFAPAFQIDVRKLMNNSERLLEEVLEWSQAHDPSIPLLVYSSSPPETVQRLQQELGAEGVAESIERFHASFAERMVNEHGVRRLILAGGETSGAVVRQLGISQLQIGPAICPGVPWTTSDSDPPLALALKSGNFGSEHFFREALEMLP</sequence>
<dbReference type="Pfam" id="PF07005">
    <property type="entry name" value="SBD_N"/>
    <property type="match status" value="1"/>
</dbReference>
<dbReference type="InterPro" id="IPR037051">
    <property type="entry name" value="4-carb_acid_sugar_kinase_N_sf"/>
</dbReference>
<dbReference type="GO" id="GO:0016301">
    <property type="term" value="F:kinase activity"/>
    <property type="evidence" value="ECO:0007669"/>
    <property type="project" value="UniProtKB-KW"/>
</dbReference>
<evidence type="ECO:0000256" key="10">
    <source>
        <dbReference type="ARBA" id="ARBA00039095"/>
    </source>
</evidence>
<dbReference type="InterPro" id="IPR010737">
    <property type="entry name" value="4-carb_acid_sugar_kinase_N"/>
</dbReference>
<evidence type="ECO:0000256" key="1">
    <source>
        <dbReference type="ARBA" id="ARBA00005715"/>
    </source>
</evidence>
<keyword evidence="6" id="KW-0119">Carbohydrate metabolism</keyword>
<evidence type="ECO:0000259" key="14">
    <source>
        <dbReference type="Pfam" id="PF17042"/>
    </source>
</evidence>
<comment type="similarity">
    <text evidence="1">Belongs to the four-carbon acid sugar kinase family.</text>
</comment>
<evidence type="ECO:0000256" key="9">
    <source>
        <dbReference type="ARBA" id="ARBA00037335"/>
    </source>
</evidence>
<proteinExistence type="inferred from homology"/>
<comment type="catalytic activity">
    <reaction evidence="7">
        <text>3-dehydro-L-erythronate + ATP = 3-dehydro-4-O-phospho-L-erythronate + ADP + H(+)</text>
        <dbReference type="Rhea" id="RHEA:52552"/>
        <dbReference type="ChEBI" id="CHEBI:15378"/>
        <dbReference type="ChEBI" id="CHEBI:30616"/>
        <dbReference type="ChEBI" id="CHEBI:136592"/>
        <dbReference type="ChEBI" id="CHEBI:136670"/>
        <dbReference type="ChEBI" id="CHEBI:456216"/>
        <dbReference type="EC" id="2.7.1.217"/>
    </reaction>
</comment>
<evidence type="ECO:0000259" key="13">
    <source>
        <dbReference type="Pfam" id="PF07005"/>
    </source>
</evidence>
<dbReference type="InterPro" id="IPR031475">
    <property type="entry name" value="NBD_C"/>
</dbReference>
<feature type="domain" description="Four-carbon acid sugar kinase nucleotide binding" evidence="14">
    <location>
        <begin position="268"/>
        <end position="426"/>
    </location>
</feature>
<gene>
    <name evidence="15" type="ORF">KOR42_25500</name>
</gene>
<accession>A0A5C5WZL8</accession>
<keyword evidence="4" id="KW-0418">Kinase</keyword>